<evidence type="ECO:0000313" key="3">
    <source>
        <dbReference type="Proteomes" id="UP000017973"/>
    </source>
</evidence>
<feature type="region of interest" description="Disordered" evidence="1">
    <location>
        <begin position="13"/>
        <end position="38"/>
    </location>
</feature>
<dbReference type="HOGENOM" id="CLU_3325356_0_0_9"/>
<evidence type="ECO:0000313" key="2">
    <source>
        <dbReference type="EMBL" id="EST53894.1"/>
    </source>
</evidence>
<dbReference type="AlphaFoldDB" id="V6M5P4"/>
<dbReference type="EMBL" id="AYJU01000017">
    <property type="protein sequence ID" value="EST53894.1"/>
    <property type="molecule type" value="Genomic_DNA"/>
</dbReference>
<organism evidence="2 3">
    <name type="scientific">Brevibacillus panacihumi W25</name>
    <dbReference type="NCBI Taxonomy" id="1408254"/>
    <lineage>
        <taxon>Bacteria</taxon>
        <taxon>Bacillati</taxon>
        <taxon>Bacillota</taxon>
        <taxon>Bacilli</taxon>
        <taxon>Bacillales</taxon>
        <taxon>Paenibacillaceae</taxon>
        <taxon>Brevibacillus</taxon>
    </lineage>
</organism>
<proteinExistence type="predicted"/>
<sequence>MLQAGWDLHWGSTGRLHSKRRNRGQKQPTSKKWFRVGH</sequence>
<name>V6M5P4_9BACL</name>
<evidence type="ECO:0000256" key="1">
    <source>
        <dbReference type="SAM" id="MobiDB-lite"/>
    </source>
</evidence>
<dbReference type="Proteomes" id="UP000017973">
    <property type="component" value="Unassembled WGS sequence"/>
</dbReference>
<protein>
    <submittedName>
        <fullName evidence="2">Uncharacterized protein</fullName>
    </submittedName>
</protein>
<comment type="caution">
    <text evidence="2">The sequence shown here is derived from an EMBL/GenBank/DDBJ whole genome shotgun (WGS) entry which is preliminary data.</text>
</comment>
<gene>
    <name evidence="2" type="ORF">T458_20330</name>
</gene>
<keyword evidence="3" id="KW-1185">Reference proteome</keyword>
<accession>V6M5P4</accession>
<reference evidence="2 3" key="1">
    <citation type="journal article" date="2014" name="Genome Announc.">
        <title>Draft Genome Sequence of Brevibacillus panacihumi Strain W25, a Halotolerant Hydrocarbon-Degrading Bacterium.</title>
        <authorList>
            <person name="Wang X."/>
            <person name="Jin D."/>
            <person name="Zhou L."/>
            <person name="Wu L."/>
            <person name="An W."/>
            <person name="Chen Y."/>
            <person name="Zhao L."/>
        </authorList>
    </citation>
    <scope>NUCLEOTIDE SEQUENCE [LARGE SCALE GENOMIC DNA]</scope>
    <source>
        <strain evidence="2 3">W25</strain>
    </source>
</reference>